<name>A0AAD5QDW6_PYTIN</name>
<feature type="binding site" evidence="15">
    <location>
        <position position="1483"/>
    </location>
    <ligand>
        <name>ATP</name>
        <dbReference type="ChEBI" id="CHEBI:30616"/>
    </ligand>
</feature>
<dbReference type="SMART" id="SM00562">
    <property type="entry name" value="NDK"/>
    <property type="match status" value="1"/>
</dbReference>
<evidence type="ECO:0000259" key="19">
    <source>
        <dbReference type="PROSITE" id="PS51873"/>
    </source>
</evidence>
<feature type="binding site" evidence="15">
    <location>
        <position position="1463"/>
    </location>
    <ligand>
        <name>ATP</name>
        <dbReference type="ChEBI" id="CHEBI:30616"/>
    </ligand>
</feature>
<evidence type="ECO:0000313" key="20">
    <source>
        <dbReference type="EMBL" id="KAJ0407331.1"/>
    </source>
</evidence>
<feature type="binding site" evidence="15">
    <location>
        <position position="1386"/>
    </location>
    <ligand>
        <name>ATP</name>
        <dbReference type="ChEBI" id="CHEBI:30616"/>
    </ligand>
</feature>
<evidence type="ECO:0000256" key="11">
    <source>
        <dbReference type="ARBA" id="ARBA00022840"/>
    </source>
</evidence>
<evidence type="ECO:0000259" key="18">
    <source>
        <dbReference type="PROSITE" id="PS50089"/>
    </source>
</evidence>
<evidence type="ECO:0000256" key="6">
    <source>
        <dbReference type="ARBA" id="ARBA00022741"/>
    </source>
</evidence>
<dbReference type="Gene3D" id="3.30.70.141">
    <property type="entry name" value="Nucleoside diphosphate kinase-like domain"/>
    <property type="match status" value="2"/>
</dbReference>
<evidence type="ECO:0000256" key="14">
    <source>
        <dbReference type="PROSITE-ProRule" id="PRU00175"/>
    </source>
</evidence>
<dbReference type="InterPro" id="IPR034907">
    <property type="entry name" value="NDK-like_dom"/>
</dbReference>
<keyword evidence="5" id="KW-0677">Repeat</keyword>
<feature type="compositionally biased region" description="Low complexity" evidence="17">
    <location>
        <begin position="293"/>
        <end position="302"/>
    </location>
</feature>
<dbReference type="PROSITE" id="PS00518">
    <property type="entry name" value="ZF_RING_1"/>
    <property type="match status" value="5"/>
</dbReference>
<dbReference type="PANTHER" id="PTHR46161:SF3">
    <property type="entry name" value="NUCLEOSIDE DIPHOSPHATE KINASE DDB_G0292928-RELATED"/>
    <property type="match status" value="1"/>
</dbReference>
<comment type="caution">
    <text evidence="20">The sequence shown here is derived from an EMBL/GenBank/DDBJ whole genome shotgun (WGS) entry which is preliminary data.</text>
</comment>
<keyword evidence="11" id="KW-0067">ATP-binding</keyword>
<evidence type="ECO:0000256" key="10">
    <source>
        <dbReference type="ARBA" id="ARBA00022833"/>
    </source>
</evidence>
<dbReference type="GO" id="GO:0006241">
    <property type="term" value="P:CTP biosynthetic process"/>
    <property type="evidence" value="ECO:0007669"/>
    <property type="project" value="InterPro"/>
</dbReference>
<dbReference type="PROSITE" id="PS51374">
    <property type="entry name" value="NDPK_LIKE"/>
    <property type="match status" value="1"/>
</dbReference>
<feature type="active site" description="Pros-phosphohistidine intermediate" evidence="15">
    <location>
        <position position="1496"/>
    </location>
</feature>
<dbReference type="Pfam" id="PF00334">
    <property type="entry name" value="NDK"/>
    <property type="match status" value="1"/>
</dbReference>
<evidence type="ECO:0000256" key="17">
    <source>
        <dbReference type="SAM" id="MobiDB-lite"/>
    </source>
</evidence>
<dbReference type="InterPro" id="IPR044066">
    <property type="entry name" value="TRIAD_supradom"/>
</dbReference>
<dbReference type="SUPFAM" id="SSF54919">
    <property type="entry name" value="Nucleoside diphosphate kinase, NDK"/>
    <property type="match status" value="2"/>
</dbReference>
<feature type="compositionally biased region" description="Acidic residues" evidence="17">
    <location>
        <begin position="2148"/>
        <end position="2158"/>
    </location>
</feature>
<dbReference type="GO" id="GO:0006183">
    <property type="term" value="P:GTP biosynthetic process"/>
    <property type="evidence" value="ECO:0007669"/>
    <property type="project" value="InterPro"/>
</dbReference>
<dbReference type="CDD" id="cd22584">
    <property type="entry name" value="Rcat_RBR_unk"/>
    <property type="match status" value="1"/>
</dbReference>
<evidence type="ECO:0008006" key="22">
    <source>
        <dbReference type="Google" id="ProtNLM"/>
    </source>
</evidence>
<evidence type="ECO:0000256" key="13">
    <source>
        <dbReference type="ARBA" id="ARBA00023080"/>
    </source>
</evidence>
<dbReference type="InterPro" id="IPR023005">
    <property type="entry name" value="Nucleoside_diP_kinase_AS"/>
</dbReference>
<dbReference type="PROSITE" id="PS50089">
    <property type="entry name" value="ZF_RING_2"/>
    <property type="match status" value="1"/>
</dbReference>
<sequence length="2385" mass="261828">MSRTKAKSKTPSIARLNGPGERGTCASCCNIDSLVVLRAAPCGHLYCAWCLRRMARLALQDRALVPVRCCRIEFPIEYVHDGLSRGDEFERYQRLLAERPWRSTDLVSDAEYSRVVAAHGGKQCPGCGIGVLRDYGCVHMKCPNGHEFCFTYITRAAFSRSVAGATGSRALPNLHATTEQRMAAAQCRTCPRRRQDGVALHDLDCGDTRCTECLATLARLCLRQPELLIPMKCCHYTVPLPTVQAVLEPEEAAYYQYLVKKHAVVDLEESKSAVPETIDVTDSSSPVTRSRSRASGAAAAKPAVGAKRQLSLIDLASEDGGDDGSATPQDERCRACDGVVHLKTTRFRAACGHIFCRDCLKSRCKQSLQNQRDGGIGVLMSCCKKVLPLDVVRPALTNRVYVEYAALFDRSKNDTQRILNTEKRLASRRIEAAKRQRTDGSAAATNGGADQAEERDNSSDAPENCVSCFNTCQSERLVGPCGHTYCRLCITTMASKSLEDRALVPIRCCGKELPLEYVEKVLSKPKIATYRRFLAEKDWRTSNLKSDKEYAALVKKVRGKQCPACGIGVQRVSGCATMTCSNQHRFCWNCVQVNCTATMKDCKPASKDLDLVHSMTRLHLAPKELETLEQTQVDEALAISLYDSEAAQLIQLTAVNASDHALPPATEPGPVCSCCVSEIEKKADRRVLPCGHLYCVSCIRTRCKMGLHDRSMTPAHCCRKEMPIDYVKEVLARDEVEIYSRFVQEQNWRASTLRSDEEYAKTVVLVGGKQCPVCGIGVQRVGGCNALTAVQLTNIFASDELDDDAFERSKDAILALQAQRDEQLIAEQMQLDETLAISLYESEVATLSLVDDLEAKAYALVEKKPAPVCSCCASEVENKADRRVLPCGHLYCVSCIRTRCKMGLHDRSMTPAHCCKKEFPIEYVNEVLAPAEVATYNRFVREQDWRSLGLVSDSEYGDTVKRHGWRQCPGCGIGVERVAGCVRMLCLNRHEFCYGSMVAIREPPFAVLLLRPEIATGFYRFPRAIHPDSPGTSPPKDADEAPPAAPLPSLIPGVPADHASSFFPDGRVVDELLETLRRHGVEILQRRVLALTRRHVRRLFCAELAGDPAGETAFLDGWTSGPTLALLVATAGAEADDAVSTLRTIVGAEDPHAARVELLQTGVSVEQWPLRARCGLSCELPALYCSPSAACAFRERALLFARAPGLTGPLETALVVLLPSFLRAFPEGCGLLLAEFNRHGVIVTSSAERSTEPTDDELSVLTSELHPQRTTDTQRATQREHLLAHWRPPLANAPPQCVQLRVVGLDVADKLRAIVGPPSLDEARAHFPDSLRAQLPTQFAAPDDVCTAENARSCLESGVFVSLDASAADRMLPEPSTLDRTFAIIKPNAARDADVVAEIQLAIRAHGFLIEQQRRLRLSRGEAAAFYAEHTGKPFFERLLAFMTSGDIVAMQLARPRAVPLWRALMGPTNSAVARATHPWTLRARFGVDGTQNATHGSDAPASARRELRFFFGPSALTCAPTESVRELASQPLPFHAPETVSRVLTKGVAEMIGRRAEFESPLAACRWLGHWLLGQHEASLAERQTSPSSSGDAERTGPKAKPKLKAQQQSAKEEALLHPNEFKLVAVAVDSDAFSPGSSRKAELSRLLHEHAENWGFAFIDAEPLNPKAPSAAAQQLVRQILDCGRRRVLVFDAPLAATALCTEWRQRLESSSGRALSAVVEIGAAAQSPCSCRELALKAFGGMVPFLTYRVADGPTPHAMRRFFREFVSPTLVLVDDREAPIAVERWRAVAQRFGFELLTFGDVVDSERCRENDANGPMTQWRRTGGRLPEDLVVQALKRYLVDPASLRTARPPPPTAQRFLLHGFPWREMDMAGLEAQLTSVSAVVSVGRSVEKAELWTLPFLSRGQVHLVDPSTSSLEADVAPVLGPIVSVVLGDGDTGRIQRVCDDLSLVWTSLSGAPGRFQELVQRVLVTSRFGRLPVVLHGFPLSRDDALALKHALGDPQVALWTDKDIKTEAADVFPSTLQTLIPPDDRRLAGLLLAKAVTWTLGDTAALDVPELHQLTATLGVGIVDLRSLAPTTPVDALLDHMHRAFATRCLVLAPRADNPVAQIEALSLCLGHALQSVIVLKQRQRVPPPRPRLPDDDTYDSDEEAEREQARRREAAALAPALQRLVDHVSAKPEIRISVFSFLEPREAPPFIWSCLRPTILPIFGHAHTFYRSAARRHCLAHHVPFVDVDQLPPQHQPEFPGGRGSRAPPSQPLTRAVARSPAPVLIADGCVRVRSSDDPAIAEQIGAMERSLAQVPALVVCRAAMEVLMERRPEGVSRLALADAQDALDESTRELVDFFASHGRRVLSVSCERELQDAEDELSQILRPYYKY</sequence>
<keyword evidence="8" id="KW-0418">Kinase</keyword>
<evidence type="ECO:0000256" key="7">
    <source>
        <dbReference type="ARBA" id="ARBA00022771"/>
    </source>
</evidence>
<keyword evidence="9" id="KW-0833">Ubl conjugation pathway</keyword>
<feature type="compositionally biased region" description="Polar residues" evidence="17">
    <location>
        <begin position="1583"/>
        <end position="1592"/>
    </location>
</feature>
<feature type="binding site" evidence="15">
    <location>
        <position position="1469"/>
    </location>
    <ligand>
        <name>ATP</name>
        <dbReference type="ChEBI" id="CHEBI:30616"/>
    </ligand>
</feature>
<evidence type="ECO:0000256" key="16">
    <source>
        <dbReference type="RuleBase" id="RU004011"/>
    </source>
</evidence>
<proteinExistence type="inferred from homology"/>
<keyword evidence="7 14" id="KW-0863">Zinc-finger</keyword>
<feature type="region of interest" description="Disordered" evidence="17">
    <location>
        <begin position="1026"/>
        <end position="1050"/>
    </location>
</feature>
<dbReference type="SMART" id="SM00184">
    <property type="entry name" value="RING"/>
    <property type="match status" value="5"/>
</dbReference>
<feature type="domain" description="RING-type" evidence="18">
    <location>
        <begin position="672"/>
        <end position="717"/>
    </location>
</feature>
<feature type="region of interest" description="Disordered" evidence="17">
    <location>
        <begin position="430"/>
        <end position="462"/>
    </location>
</feature>
<accession>A0AAD5QDW6</accession>
<feature type="region of interest" description="Disordered" evidence="17">
    <location>
        <begin position="2137"/>
        <end position="2166"/>
    </location>
</feature>
<evidence type="ECO:0000256" key="2">
    <source>
        <dbReference type="ARBA" id="ARBA00022490"/>
    </source>
</evidence>
<dbReference type="PRINTS" id="PR01243">
    <property type="entry name" value="NUCDPKINASE"/>
</dbReference>
<feature type="region of interest" description="Disordered" evidence="17">
    <location>
        <begin position="1580"/>
        <end position="1613"/>
    </location>
</feature>
<dbReference type="GO" id="GO:0006228">
    <property type="term" value="P:UTP biosynthetic process"/>
    <property type="evidence" value="ECO:0007669"/>
    <property type="project" value="InterPro"/>
</dbReference>
<feature type="domain" description="RING-type" evidence="19">
    <location>
        <begin position="329"/>
        <end position="609"/>
    </location>
</feature>
<feature type="binding site" evidence="15">
    <location>
        <position position="1493"/>
    </location>
    <ligand>
        <name>ATP</name>
        <dbReference type="ChEBI" id="CHEBI:30616"/>
    </ligand>
</feature>
<dbReference type="InterPro" id="IPR036850">
    <property type="entry name" value="NDK-like_dom_sf"/>
</dbReference>
<dbReference type="InterPro" id="IPR001841">
    <property type="entry name" value="Znf_RING"/>
</dbReference>
<feature type="region of interest" description="Disordered" evidence="17">
    <location>
        <begin position="2242"/>
        <end position="2266"/>
    </location>
</feature>
<keyword evidence="4" id="KW-0479">Metal-binding</keyword>
<keyword evidence="6" id="KW-0547">Nucleotide-binding</keyword>
<dbReference type="GO" id="GO:0008270">
    <property type="term" value="F:zinc ion binding"/>
    <property type="evidence" value="ECO:0007669"/>
    <property type="project" value="UniProtKB-KW"/>
</dbReference>
<feature type="binding site" evidence="15">
    <location>
        <position position="1435"/>
    </location>
    <ligand>
        <name>ATP</name>
        <dbReference type="ChEBI" id="CHEBI:30616"/>
    </ligand>
</feature>
<evidence type="ECO:0000256" key="3">
    <source>
        <dbReference type="ARBA" id="ARBA00022679"/>
    </source>
</evidence>
<comment type="similarity">
    <text evidence="1 15 16">Belongs to the NDK family.</text>
</comment>
<keyword evidence="21" id="KW-1185">Reference proteome</keyword>
<dbReference type="Proteomes" id="UP001209570">
    <property type="component" value="Unassembled WGS sequence"/>
</dbReference>
<evidence type="ECO:0000256" key="1">
    <source>
        <dbReference type="ARBA" id="ARBA00008142"/>
    </source>
</evidence>
<feature type="region of interest" description="Disordered" evidence="17">
    <location>
        <begin position="279"/>
        <end position="302"/>
    </location>
</feature>
<keyword evidence="3" id="KW-0808">Transferase</keyword>
<gene>
    <name evidence="20" type="ORF">P43SY_004759</name>
</gene>
<dbReference type="EMBL" id="JAKCXM010000022">
    <property type="protein sequence ID" value="KAJ0407331.1"/>
    <property type="molecule type" value="Genomic_DNA"/>
</dbReference>
<evidence type="ECO:0000256" key="5">
    <source>
        <dbReference type="ARBA" id="ARBA00022737"/>
    </source>
</evidence>
<dbReference type="InterPro" id="IPR013083">
    <property type="entry name" value="Znf_RING/FYVE/PHD"/>
</dbReference>
<evidence type="ECO:0000313" key="21">
    <source>
        <dbReference type="Proteomes" id="UP001209570"/>
    </source>
</evidence>
<keyword evidence="13" id="KW-0546">Nucleotide metabolism</keyword>
<keyword evidence="12" id="KW-0460">Magnesium</keyword>
<dbReference type="Gene3D" id="3.30.40.10">
    <property type="entry name" value="Zinc/RING finger domain, C3HC4 (zinc finger)"/>
    <property type="match status" value="1"/>
</dbReference>
<keyword evidence="2" id="KW-0963">Cytoplasm</keyword>
<evidence type="ECO:0000256" key="8">
    <source>
        <dbReference type="ARBA" id="ARBA00022777"/>
    </source>
</evidence>
<organism evidence="20 21">
    <name type="scientific">Pythium insidiosum</name>
    <name type="common">Pythiosis disease agent</name>
    <dbReference type="NCBI Taxonomy" id="114742"/>
    <lineage>
        <taxon>Eukaryota</taxon>
        <taxon>Sar</taxon>
        <taxon>Stramenopiles</taxon>
        <taxon>Oomycota</taxon>
        <taxon>Peronosporomycetes</taxon>
        <taxon>Pythiales</taxon>
        <taxon>Pythiaceae</taxon>
        <taxon>Pythium</taxon>
    </lineage>
</organism>
<evidence type="ECO:0000256" key="9">
    <source>
        <dbReference type="ARBA" id="ARBA00022786"/>
    </source>
</evidence>
<dbReference type="InterPro" id="IPR017907">
    <property type="entry name" value="Znf_RING_CS"/>
</dbReference>
<protein>
    <recommendedName>
        <fullName evidence="22">Nucleoside diphosphate kinase</fullName>
    </recommendedName>
</protein>
<keyword evidence="10" id="KW-0862">Zinc</keyword>
<dbReference type="PROSITE" id="PS51873">
    <property type="entry name" value="TRIAD"/>
    <property type="match status" value="1"/>
</dbReference>
<dbReference type="GO" id="GO:0005524">
    <property type="term" value="F:ATP binding"/>
    <property type="evidence" value="ECO:0007669"/>
    <property type="project" value="UniProtKB-KW"/>
</dbReference>
<dbReference type="SUPFAM" id="SSF57850">
    <property type="entry name" value="RING/U-box"/>
    <property type="match status" value="8"/>
</dbReference>
<evidence type="ECO:0000256" key="4">
    <source>
        <dbReference type="ARBA" id="ARBA00022723"/>
    </source>
</evidence>
<dbReference type="Gene3D" id="1.20.120.1750">
    <property type="match status" value="3"/>
</dbReference>
<dbReference type="CDD" id="cd20336">
    <property type="entry name" value="Rcat_RBR"/>
    <property type="match status" value="2"/>
</dbReference>
<reference evidence="20" key="1">
    <citation type="submission" date="2021-12" db="EMBL/GenBank/DDBJ databases">
        <title>Prjna785345.</title>
        <authorList>
            <person name="Rujirawat T."/>
            <person name="Krajaejun T."/>
        </authorList>
    </citation>
    <scope>NUCLEOTIDE SEQUENCE</scope>
    <source>
        <strain evidence="20">Pi057C3</strain>
    </source>
</reference>
<evidence type="ECO:0000256" key="15">
    <source>
        <dbReference type="PROSITE-ProRule" id="PRU00706"/>
    </source>
</evidence>
<dbReference type="GO" id="GO:0004550">
    <property type="term" value="F:nucleoside diphosphate kinase activity"/>
    <property type="evidence" value="ECO:0007669"/>
    <property type="project" value="InterPro"/>
</dbReference>
<dbReference type="PANTHER" id="PTHR46161">
    <property type="entry name" value="NUCLEOSIDE DIPHOSPHATE KINASE"/>
    <property type="match status" value="1"/>
</dbReference>
<evidence type="ECO:0000256" key="12">
    <source>
        <dbReference type="ARBA" id="ARBA00022842"/>
    </source>
</evidence>
<dbReference type="PROSITE" id="PS00469">
    <property type="entry name" value="NDPK"/>
    <property type="match status" value="1"/>
</dbReference>
<dbReference type="InterPro" id="IPR001564">
    <property type="entry name" value="Nucleoside_diP_kinase"/>
</dbReference>